<dbReference type="GO" id="GO:0005524">
    <property type="term" value="F:ATP binding"/>
    <property type="evidence" value="ECO:0007669"/>
    <property type="project" value="UniProtKB-KW"/>
</dbReference>
<dbReference type="EMBL" id="UINC01100549">
    <property type="protein sequence ID" value="SVC60692.1"/>
    <property type="molecule type" value="Genomic_DNA"/>
</dbReference>
<gene>
    <name evidence="4" type="ORF">METZ01_LOCUS313546</name>
</gene>
<proteinExistence type="predicted"/>
<keyword evidence="2" id="KW-0030">Aminoacyl-tRNA synthetase</keyword>
<organism evidence="4">
    <name type="scientific">marine metagenome</name>
    <dbReference type="NCBI Taxonomy" id="408172"/>
    <lineage>
        <taxon>unclassified sequences</taxon>
        <taxon>metagenomes</taxon>
        <taxon>ecological metagenomes</taxon>
    </lineage>
</organism>
<evidence type="ECO:0000256" key="2">
    <source>
        <dbReference type="ARBA" id="ARBA00023146"/>
    </source>
</evidence>
<dbReference type="Gene3D" id="2.40.50.140">
    <property type="entry name" value="Nucleic acid-binding proteins"/>
    <property type="match status" value="1"/>
</dbReference>
<name>A0A382NLW0_9ZZZZ</name>
<dbReference type="PANTHER" id="PTHR22594">
    <property type="entry name" value="ASPARTYL/LYSYL-TRNA SYNTHETASE"/>
    <property type="match status" value="1"/>
</dbReference>
<dbReference type="PANTHER" id="PTHR22594:SF5">
    <property type="entry name" value="ASPARTATE--TRNA LIGASE, MITOCHONDRIAL"/>
    <property type="match status" value="1"/>
</dbReference>
<dbReference type="InterPro" id="IPR012340">
    <property type="entry name" value="NA-bd_OB-fold"/>
</dbReference>
<dbReference type="GO" id="GO:0004815">
    <property type="term" value="F:aspartate-tRNA ligase activity"/>
    <property type="evidence" value="ECO:0007669"/>
    <property type="project" value="TreeGrafter"/>
</dbReference>
<keyword evidence="2" id="KW-0436">Ligase</keyword>
<keyword evidence="1" id="KW-0648">Protein biosynthesis</keyword>
<dbReference type="Pfam" id="PF01336">
    <property type="entry name" value="tRNA_anti-codon"/>
    <property type="match status" value="1"/>
</dbReference>
<evidence type="ECO:0000313" key="4">
    <source>
        <dbReference type="EMBL" id="SVC60692.1"/>
    </source>
</evidence>
<sequence length="86" mass="9680">VHKERGCGEINLEQENKQITVAGWVDSWRDHGSLLFIDLRDSSGTVQIVFDKSFDPASHKLASSFRNEWVVQVKGLVKKRIAGAEN</sequence>
<dbReference type="InterPro" id="IPR004365">
    <property type="entry name" value="NA-bd_OB_tRNA"/>
</dbReference>
<reference evidence="4" key="1">
    <citation type="submission" date="2018-05" db="EMBL/GenBank/DDBJ databases">
        <authorList>
            <person name="Lanie J.A."/>
            <person name="Ng W.-L."/>
            <person name="Kazmierczak K.M."/>
            <person name="Andrzejewski T.M."/>
            <person name="Davidsen T.M."/>
            <person name="Wayne K.J."/>
            <person name="Tettelin H."/>
            <person name="Glass J.I."/>
            <person name="Rusch D."/>
            <person name="Podicherti R."/>
            <person name="Tsui H.-C.T."/>
            <person name="Winkler M.E."/>
        </authorList>
    </citation>
    <scope>NUCLEOTIDE SEQUENCE</scope>
</reference>
<protein>
    <recommendedName>
        <fullName evidence="3">OB domain-containing protein</fullName>
    </recommendedName>
</protein>
<dbReference type="GO" id="GO:0003676">
    <property type="term" value="F:nucleic acid binding"/>
    <property type="evidence" value="ECO:0007669"/>
    <property type="project" value="InterPro"/>
</dbReference>
<dbReference type="AlphaFoldDB" id="A0A382NLW0"/>
<evidence type="ECO:0000259" key="3">
    <source>
        <dbReference type="Pfam" id="PF01336"/>
    </source>
</evidence>
<accession>A0A382NLW0</accession>
<dbReference type="SUPFAM" id="SSF50249">
    <property type="entry name" value="Nucleic acid-binding proteins"/>
    <property type="match status" value="1"/>
</dbReference>
<feature type="non-terminal residue" evidence="4">
    <location>
        <position position="1"/>
    </location>
</feature>
<dbReference type="GO" id="GO:0006422">
    <property type="term" value="P:aspartyl-tRNA aminoacylation"/>
    <property type="evidence" value="ECO:0007669"/>
    <property type="project" value="TreeGrafter"/>
</dbReference>
<feature type="non-terminal residue" evidence="4">
    <location>
        <position position="86"/>
    </location>
</feature>
<feature type="domain" description="OB" evidence="3">
    <location>
        <begin position="19"/>
        <end position="81"/>
    </location>
</feature>
<evidence type="ECO:0000256" key="1">
    <source>
        <dbReference type="ARBA" id="ARBA00022917"/>
    </source>
</evidence>